<feature type="active site" description="Proton acceptor; for glutaminase activity" evidence="7">
    <location>
        <position position="44"/>
    </location>
</feature>
<feature type="binding site" evidence="7">
    <location>
        <position position="427"/>
    </location>
    <ligand>
        <name>deamido-NAD(+)</name>
        <dbReference type="ChEBI" id="CHEBI:58437"/>
        <note>ligand shared between two neighboring subunits</note>
    </ligand>
</feature>
<feature type="binding site" evidence="7">
    <location>
        <position position="122"/>
    </location>
    <ligand>
        <name>L-glutamine</name>
        <dbReference type="ChEBI" id="CHEBI:58359"/>
    </ligand>
</feature>
<gene>
    <name evidence="7" type="primary">nadE</name>
    <name evidence="10" type="ORF">BAY60_09830</name>
</gene>
<feature type="binding site" evidence="7">
    <location>
        <position position="422"/>
    </location>
    <ligand>
        <name>ATP</name>
        <dbReference type="ChEBI" id="CHEBI:30616"/>
    </ligand>
</feature>
<name>A0A2V4BBA2_9PSEU</name>
<keyword evidence="5 7" id="KW-0067">ATP-binding</keyword>
<accession>A0A2V4BBA2</accession>
<comment type="similarity">
    <text evidence="9">Belongs to the NAD synthetase family.</text>
</comment>
<feature type="active site" description="For glutaminase activity" evidence="7">
    <location>
        <position position="116"/>
    </location>
</feature>
<dbReference type="Pfam" id="PF00795">
    <property type="entry name" value="CN_hydrolase"/>
    <property type="match status" value="1"/>
</dbReference>
<dbReference type="InterPro" id="IPR003010">
    <property type="entry name" value="C-N_Hydrolase"/>
</dbReference>
<dbReference type="SUPFAM" id="SSF52402">
    <property type="entry name" value="Adenine nucleotide alpha hydrolases-like"/>
    <property type="match status" value="1"/>
</dbReference>
<dbReference type="FunFam" id="3.40.50.620:FF:000106">
    <property type="entry name" value="Glutamine-dependent NAD(+) synthetase"/>
    <property type="match status" value="1"/>
</dbReference>
<evidence type="ECO:0000256" key="7">
    <source>
        <dbReference type="HAMAP-Rule" id="MF_02090"/>
    </source>
</evidence>
<dbReference type="NCBIfam" id="TIGR00552">
    <property type="entry name" value="nadE"/>
    <property type="match status" value="1"/>
</dbReference>
<evidence type="ECO:0000256" key="2">
    <source>
        <dbReference type="ARBA" id="ARBA00007145"/>
    </source>
</evidence>
<feature type="binding site" evidence="7">
    <location>
        <begin position="319"/>
        <end position="326"/>
    </location>
    <ligand>
        <name>ATP</name>
        <dbReference type="ChEBI" id="CHEBI:30616"/>
    </ligand>
</feature>
<dbReference type="InterPro" id="IPR022310">
    <property type="entry name" value="NAD/GMP_synthase"/>
</dbReference>
<feature type="active site" description="Nucleophile; for glutaminase activity" evidence="7">
    <location>
        <position position="152"/>
    </location>
</feature>
<evidence type="ECO:0000256" key="6">
    <source>
        <dbReference type="ARBA" id="ARBA00023027"/>
    </source>
</evidence>
<dbReference type="HAMAP" id="MF_02090">
    <property type="entry name" value="NadE_glutamine_dep"/>
    <property type="match status" value="1"/>
</dbReference>
<comment type="catalytic activity">
    <reaction evidence="7 8">
        <text>deamido-NAD(+) + L-glutamine + ATP + H2O = L-glutamate + AMP + diphosphate + NAD(+) + H(+)</text>
        <dbReference type="Rhea" id="RHEA:24384"/>
        <dbReference type="ChEBI" id="CHEBI:15377"/>
        <dbReference type="ChEBI" id="CHEBI:15378"/>
        <dbReference type="ChEBI" id="CHEBI:29985"/>
        <dbReference type="ChEBI" id="CHEBI:30616"/>
        <dbReference type="ChEBI" id="CHEBI:33019"/>
        <dbReference type="ChEBI" id="CHEBI:57540"/>
        <dbReference type="ChEBI" id="CHEBI:58359"/>
        <dbReference type="ChEBI" id="CHEBI:58437"/>
        <dbReference type="ChEBI" id="CHEBI:456215"/>
        <dbReference type="EC" id="6.3.5.1"/>
    </reaction>
</comment>
<comment type="similarity">
    <text evidence="2 7 8">In the C-terminal section; belongs to the NAD synthetase family.</text>
</comment>
<dbReference type="CDD" id="cd07570">
    <property type="entry name" value="GAT_Gln-NAD-synth"/>
    <property type="match status" value="1"/>
</dbReference>
<protein>
    <recommendedName>
        <fullName evidence="7 8">Glutamine-dependent NAD(+) synthetase</fullName>
        <ecNumber evidence="7 8">6.3.5.1</ecNumber>
    </recommendedName>
    <alternativeName>
        <fullName evidence="7 8">NAD(+) synthase [glutamine-hydrolyzing]</fullName>
    </alternativeName>
</protein>
<dbReference type="SUPFAM" id="SSF56317">
    <property type="entry name" value="Carbon-nitrogen hydrolase"/>
    <property type="match status" value="1"/>
</dbReference>
<keyword evidence="4 7" id="KW-0547">Nucleotide-binding</keyword>
<dbReference type="InterPro" id="IPR014445">
    <property type="entry name" value="Gln-dep_NAD_synthase"/>
</dbReference>
<feature type="binding site" evidence="7">
    <location>
        <position position="179"/>
    </location>
    <ligand>
        <name>L-glutamine</name>
        <dbReference type="ChEBI" id="CHEBI:58359"/>
    </ligand>
</feature>
<keyword evidence="6 7" id="KW-0520">NAD</keyword>
<comment type="function">
    <text evidence="7">Catalyzes the ATP-dependent amidation of deamido-NAD to form NAD. Uses L-glutamine as a nitrogen source.</text>
</comment>
<evidence type="ECO:0000256" key="5">
    <source>
        <dbReference type="ARBA" id="ARBA00022840"/>
    </source>
</evidence>
<sequence>MPQLRIALAQVNPTVGDLTGNAGLIVEWTRKAAEAGAHVTVFPEMSLTGYPVEDLALRKTFADASRAQLGTLARQLDDAGCGEQLVYVGYLDQDDVGPRNAAAALHRGEVVARQFKHHLPNYGVFDERRNFKPGQELEIVRLHGLDIGMVICEDLWQDGGPVAALAEAGVDLVVSPNASPYERSKDDVRLPLVSGRAAEARAPIVYTNQVGGQDDLVFDGDSIVVAADGALLSRAPQFVQHLLVTDLDLPSGGYTAEGSFAGLRVRRRVLGADPVPAYEPTAEPAISEPLSDEAEVWSALVVGLRDYVRKNGFRSVIFGFSGGIDSAVTAALAVDALGPDAVHGVAMPSVYSSEHSRSDAAELARRLGCHFRVEEVADMVGVYVDQLGLAGTGLAEENIQARVRGMLLMALSNLEGHLVLATGNKTELAVGYSTIYGDAVGGFAPIKDVFKTHVWALARWRNAEAEKRGETPPIPENSITKPPSAELRPGQVDTDSLPDYPLLDDILDDYVEGDRGFADLLAAGFDAGVIDRVVRMVDKAEYKRRQYPPGTKITFKAFGRDRRLPMTNAWRETH</sequence>
<comment type="caution">
    <text evidence="7">Lacks conserved residue(s) required for the propagation of feature annotation.</text>
</comment>
<dbReference type="PANTHER" id="PTHR23090:SF9">
    <property type="entry name" value="GLUTAMINE-DEPENDENT NAD(+) SYNTHETASE"/>
    <property type="match status" value="1"/>
</dbReference>
<dbReference type="PANTHER" id="PTHR23090">
    <property type="entry name" value="NH 3 /GLUTAMINE-DEPENDENT NAD + SYNTHETASE"/>
    <property type="match status" value="1"/>
</dbReference>
<dbReference type="Gene3D" id="3.60.110.10">
    <property type="entry name" value="Carbon-nitrogen hydrolase"/>
    <property type="match status" value="1"/>
</dbReference>
<dbReference type="GO" id="GO:0005524">
    <property type="term" value="F:ATP binding"/>
    <property type="evidence" value="ECO:0007669"/>
    <property type="project" value="UniProtKB-UniRule"/>
</dbReference>
<comment type="caution">
    <text evidence="10">The sequence shown here is derived from an EMBL/GenBank/DDBJ whole genome shotgun (WGS) entry which is preliminary data.</text>
</comment>
<dbReference type="AlphaFoldDB" id="A0A2V4BBA2"/>
<dbReference type="GO" id="GO:0008795">
    <property type="term" value="F:NAD+ synthase activity"/>
    <property type="evidence" value="ECO:0007669"/>
    <property type="project" value="UniProtKB-UniRule"/>
</dbReference>
<dbReference type="GO" id="GO:0003952">
    <property type="term" value="F:NAD+ synthase (glutamine-hydrolyzing) activity"/>
    <property type="evidence" value="ECO:0007669"/>
    <property type="project" value="UniProtKB-UniRule"/>
</dbReference>
<dbReference type="NCBIfam" id="NF010588">
    <property type="entry name" value="PRK13981.1"/>
    <property type="match status" value="1"/>
</dbReference>
<dbReference type="EC" id="6.3.5.1" evidence="7 8"/>
<feature type="binding site" evidence="7">
    <location>
        <position position="398"/>
    </location>
    <ligand>
        <name>deamido-NAD(+)</name>
        <dbReference type="ChEBI" id="CHEBI:58437"/>
        <note>ligand shared between two neighboring subunits</note>
    </ligand>
</feature>
<evidence type="ECO:0000313" key="10">
    <source>
        <dbReference type="EMBL" id="PXY32540.1"/>
    </source>
</evidence>
<proteinExistence type="inferred from homology"/>
<dbReference type="GO" id="GO:0005737">
    <property type="term" value="C:cytoplasm"/>
    <property type="evidence" value="ECO:0007669"/>
    <property type="project" value="InterPro"/>
</dbReference>
<dbReference type="InterPro" id="IPR036526">
    <property type="entry name" value="C-N_Hydrolase_sf"/>
</dbReference>
<dbReference type="GO" id="GO:0004359">
    <property type="term" value="F:glutaminase activity"/>
    <property type="evidence" value="ECO:0007669"/>
    <property type="project" value="InterPro"/>
</dbReference>
<organism evidence="10 11">
    <name type="scientific">Prauserella muralis</name>
    <dbReference type="NCBI Taxonomy" id="588067"/>
    <lineage>
        <taxon>Bacteria</taxon>
        <taxon>Bacillati</taxon>
        <taxon>Actinomycetota</taxon>
        <taxon>Actinomycetes</taxon>
        <taxon>Pseudonocardiales</taxon>
        <taxon>Pseudonocardiaceae</taxon>
        <taxon>Prauserella</taxon>
    </lineage>
</organism>
<dbReference type="GO" id="GO:0009435">
    <property type="term" value="P:NAD+ biosynthetic process"/>
    <property type="evidence" value="ECO:0007669"/>
    <property type="project" value="UniProtKB-UniRule"/>
</dbReference>
<dbReference type="Gene3D" id="3.40.50.620">
    <property type="entry name" value="HUPs"/>
    <property type="match status" value="1"/>
</dbReference>
<dbReference type="CDD" id="cd00553">
    <property type="entry name" value="NAD_synthase"/>
    <property type="match status" value="1"/>
</dbReference>
<keyword evidence="11" id="KW-1185">Reference proteome</keyword>
<dbReference type="UniPathway" id="UPA00253">
    <property type="reaction ID" value="UER00334"/>
</dbReference>
<dbReference type="OrthoDB" id="9760188at2"/>
<evidence type="ECO:0000313" key="11">
    <source>
        <dbReference type="Proteomes" id="UP000249915"/>
    </source>
</evidence>
<dbReference type="PIRSF" id="PIRSF006630">
    <property type="entry name" value="NADS_GAT"/>
    <property type="match status" value="1"/>
</dbReference>
<keyword evidence="3 7" id="KW-0436">Ligase</keyword>
<evidence type="ECO:0000256" key="9">
    <source>
        <dbReference type="RuleBase" id="RU003811"/>
    </source>
</evidence>
<dbReference type="EMBL" id="MASW01000001">
    <property type="protein sequence ID" value="PXY32540.1"/>
    <property type="molecule type" value="Genomic_DNA"/>
</dbReference>
<feature type="binding site" evidence="7">
    <location>
        <position position="185"/>
    </location>
    <ligand>
        <name>L-glutamine</name>
        <dbReference type="ChEBI" id="CHEBI:58359"/>
    </ligand>
</feature>
<evidence type="ECO:0000256" key="3">
    <source>
        <dbReference type="ARBA" id="ARBA00022598"/>
    </source>
</evidence>
<dbReference type="Proteomes" id="UP000249915">
    <property type="component" value="Unassembled WGS sequence"/>
</dbReference>
<dbReference type="InterPro" id="IPR014729">
    <property type="entry name" value="Rossmann-like_a/b/a_fold"/>
</dbReference>
<evidence type="ECO:0000256" key="4">
    <source>
        <dbReference type="ARBA" id="ARBA00022741"/>
    </source>
</evidence>
<evidence type="ECO:0000256" key="8">
    <source>
        <dbReference type="PIRNR" id="PIRNR006630"/>
    </source>
</evidence>
<dbReference type="Pfam" id="PF02540">
    <property type="entry name" value="NAD_synthase"/>
    <property type="match status" value="1"/>
</dbReference>
<dbReference type="PROSITE" id="PS50263">
    <property type="entry name" value="CN_HYDROLASE"/>
    <property type="match status" value="1"/>
</dbReference>
<reference evidence="10 11" key="1">
    <citation type="submission" date="2016-07" db="EMBL/GenBank/DDBJ databases">
        <title>Draft genome sequence of Prauserella muralis DSM 45305, isolated from a mould-covered wall in an indoor environment.</title>
        <authorList>
            <person name="Ruckert C."/>
            <person name="Albersmeier A."/>
            <person name="Jiang C.-L."/>
            <person name="Jiang Y."/>
            <person name="Kalinowski J."/>
            <person name="Schneider O."/>
            <person name="Winkler A."/>
            <person name="Zotchev S.B."/>
        </authorList>
    </citation>
    <scope>NUCLEOTIDE SEQUENCE [LARGE SCALE GENOMIC DNA]</scope>
    <source>
        <strain evidence="10 11">DSM 45305</strain>
    </source>
</reference>
<evidence type="ECO:0000256" key="1">
    <source>
        <dbReference type="ARBA" id="ARBA00005188"/>
    </source>
</evidence>
<feature type="binding site" evidence="7">
    <location>
        <position position="543"/>
    </location>
    <ligand>
        <name>deamido-NAD(+)</name>
        <dbReference type="ChEBI" id="CHEBI:58437"/>
        <note>ligand shared between two neighboring subunits</note>
    </ligand>
</feature>
<comment type="pathway">
    <text evidence="1 7 8">Cofactor biosynthesis; NAD(+) biosynthesis; NAD(+) from deamido-NAD(+) (L-Gln route): step 1/1.</text>
</comment>
<dbReference type="InterPro" id="IPR003694">
    <property type="entry name" value="NAD_synthase"/>
</dbReference>
<dbReference type="RefSeq" id="WP_112280564.1">
    <property type="nucleotide sequence ID" value="NZ_MASW01000001.1"/>
</dbReference>